<keyword evidence="2" id="KW-0175">Coiled coil</keyword>
<evidence type="ECO:0000313" key="4">
    <source>
        <dbReference type="EMBL" id="KAK6482294.1"/>
    </source>
</evidence>
<keyword evidence="5" id="KW-1185">Reference proteome</keyword>
<dbReference type="EMBL" id="JAHFZB010000014">
    <property type="protein sequence ID" value="KAK6482294.1"/>
    <property type="molecule type" value="Genomic_DNA"/>
</dbReference>
<reference evidence="4 5" key="1">
    <citation type="submission" date="2021-05" db="EMBL/GenBank/DDBJ databases">
        <authorList>
            <person name="Zahm M."/>
            <person name="Klopp C."/>
            <person name="Cabau C."/>
            <person name="Kuhl H."/>
            <person name="Suciu R."/>
            <person name="Ciorpac M."/>
            <person name="Holostenco D."/>
            <person name="Gessner J."/>
            <person name="Wuertz S."/>
            <person name="Hohne C."/>
            <person name="Stock M."/>
            <person name="Gislard M."/>
            <person name="Lluch J."/>
            <person name="Milhes M."/>
            <person name="Lampietro C."/>
            <person name="Lopez Roques C."/>
            <person name="Donnadieu C."/>
            <person name="Du K."/>
            <person name="Schartl M."/>
            <person name="Guiguen Y."/>
        </authorList>
    </citation>
    <scope>NUCLEOTIDE SEQUENCE [LARGE SCALE GENOMIC DNA]</scope>
    <source>
        <strain evidence="4">Hh-F2</strain>
        <tissue evidence="4">Blood</tissue>
    </source>
</reference>
<evidence type="ECO:0000256" key="2">
    <source>
        <dbReference type="SAM" id="Coils"/>
    </source>
</evidence>
<feature type="coiled-coil region" evidence="2">
    <location>
        <begin position="43"/>
        <end position="91"/>
    </location>
</feature>
<comment type="similarity">
    <text evidence="1">Belongs to the dpy-30 family.</text>
</comment>
<sequence>MDSEYLKKCMGKCLVEGLAEVAEQRPKDPIEYLAHWIYKYKSNLDYEEKREIHQAQLEQELEKAKAEVALLERMKEEEEQTAMAYKKQQQQKLADTLVMSKKTLAELSGTFGAPNLPSVQEGDENSIGPGEDTQRDREKPSEEITATADPATLPPEMGKESETLKSEEDKKEGTERDTEKPSEEIADAADSEHPPASQTAEEPGTVQEEVNENTVKIAEENE</sequence>
<dbReference type="PANTHER" id="PTHR23356">
    <property type="entry name" value="DPY30-RELATED"/>
    <property type="match status" value="1"/>
</dbReference>
<dbReference type="CDD" id="cd22966">
    <property type="entry name" value="DD_DYDC-like"/>
    <property type="match status" value="1"/>
</dbReference>
<proteinExistence type="inferred from homology"/>
<dbReference type="Gene3D" id="1.20.890.10">
    <property type="entry name" value="cAMP-dependent protein kinase regulatory subunit, dimerization-anchoring domain"/>
    <property type="match status" value="1"/>
</dbReference>
<organism evidence="4 5">
    <name type="scientific">Huso huso</name>
    <name type="common">Beluga</name>
    <name type="synonym">Acipenser huso</name>
    <dbReference type="NCBI Taxonomy" id="61971"/>
    <lineage>
        <taxon>Eukaryota</taxon>
        <taxon>Metazoa</taxon>
        <taxon>Chordata</taxon>
        <taxon>Craniata</taxon>
        <taxon>Vertebrata</taxon>
        <taxon>Euteleostomi</taxon>
        <taxon>Actinopterygii</taxon>
        <taxon>Chondrostei</taxon>
        <taxon>Acipenseriformes</taxon>
        <taxon>Acipenseridae</taxon>
        <taxon>Huso</taxon>
    </lineage>
</organism>
<comment type="caution">
    <text evidence="4">The sequence shown here is derived from an EMBL/GenBank/DDBJ whole genome shotgun (WGS) entry which is preliminary data.</text>
</comment>
<dbReference type="PANTHER" id="PTHR23356:SF16">
    <property type="entry name" value="DPY30 DOMAIN CONTAINING 2"/>
    <property type="match status" value="1"/>
</dbReference>
<feature type="compositionally biased region" description="Basic and acidic residues" evidence="3">
    <location>
        <begin position="132"/>
        <end position="142"/>
    </location>
</feature>
<dbReference type="InterPro" id="IPR049630">
    <property type="entry name" value="DYDC-like_DD"/>
</dbReference>
<dbReference type="InterPro" id="IPR037856">
    <property type="entry name" value="Sdc1/DPY30"/>
</dbReference>
<evidence type="ECO:0000256" key="3">
    <source>
        <dbReference type="SAM" id="MobiDB-lite"/>
    </source>
</evidence>
<protein>
    <submittedName>
        <fullName evidence="4">DPY30 domain-containing protein 1-like isoform X1</fullName>
    </submittedName>
</protein>
<evidence type="ECO:0000256" key="1">
    <source>
        <dbReference type="ARBA" id="ARBA00010849"/>
    </source>
</evidence>
<dbReference type="Pfam" id="PF05186">
    <property type="entry name" value="Dpy-30"/>
    <property type="match status" value="1"/>
</dbReference>
<dbReference type="Proteomes" id="UP001369086">
    <property type="component" value="Unassembled WGS sequence"/>
</dbReference>
<gene>
    <name evidence="4" type="ORF">HHUSO_G16930</name>
</gene>
<evidence type="ECO:0000313" key="5">
    <source>
        <dbReference type="Proteomes" id="UP001369086"/>
    </source>
</evidence>
<feature type="compositionally biased region" description="Basic and acidic residues" evidence="3">
    <location>
        <begin position="157"/>
        <end position="183"/>
    </location>
</feature>
<dbReference type="InterPro" id="IPR007858">
    <property type="entry name" value="Dpy-30_motif"/>
</dbReference>
<accession>A0ABR0ZC24</accession>
<feature type="region of interest" description="Disordered" evidence="3">
    <location>
        <begin position="108"/>
        <end position="222"/>
    </location>
</feature>
<name>A0ABR0ZC24_HUSHU</name>